<evidence type="ECO:0000313" key="1">
    <source>
        <dbReference type="EMBL" id="KAI4471429.1"/>
    </source>
</evidence>
<evidence type="ECO:0000313" key="2">
    <source>
        <dbReference type="Proteomes" id="UP001056778"/>
    </source>
</evidence>
<sequence>MEKILLDAGNIKYTQLSAERLEEAIAVGRSFFADEPVCRALEIKSNETAQKELEELFRKAAADGVSIIAIDKATDLIVGVSFNRLLVRDASVTDFYDQYAKRCTEKCSKAFLSFLRDADSMVSFFEYCNTDCYFEIVYLIVLRSHRSRSIGFNLCQVSADLSKILLSGINAKKSITGAHLELKPYAKYLCVVNNIKYVQLNKARLHEAIDVGTRSFFVDETVCKALDLKNNTIATNELEELFVKAAKDGVSVIAIDITTDSVVAVSFNKLQFVFA</sequence>
<dbReference type="Proteomes" id="UP001056778">
    <property type="component" value="Chromosome 1"/>
</dbReference>
<reference evidence="1" key="1">
    <citation type="submission" date="2022-04" db="EMBL/GenBank/DDBJ databases">
        <title>Chromosome-scale genome assembly of Holotrichia oblita Faldermann.</title>
        <authorList>
            <person name="Rongchong L."/>
        </authorList>
    </citation>
    <scope>NUCLEOTIDE SEQUENCE</scope>
    <source>
        <strain evidence="1">81SQS9</strain>
    </source>
</reference>
<name>A0ACB9TX40_HOLOL</name>
<accession>A0ACB9TX40</accession>
<protein>
    <submittedName>
        <fullName evidence="1">N-acetyltransferase-related</fullName>
    </submittedName>
</protein>
<organism evidence="1 2">
    <name type="scientific">Holotrichia oblita</name>
    <name type="common">Chafer beetle</name>
    <dbReference type="NCBI Taxonomy" id="644536"/>
    <lineage>
        <taxon>Eukaryota</taxon>
        <taxon>Metazoa</taxon>
        <taxon>Ecdysozoa</taxon>
        <taxon>Arthropoda</taxon>
        <taxon>Hexapoda</taxon>
        <taxon>Insecta</taxon>
        <taxon>Pterygota</taxon>
        <taxon>Neoptera</taxon>
        <taxon>Endopterygota</taxon>
        <taxon>Coleoptera</taxon>
        <taxon>Polyphaga</taxon>
        <taxon>Scarabaeiformia</taxon>
        <taxon>Scarabaeidae</taxon>
        <taxon>Melolonthinae</taxon>
        <taxon>Holotrichia</taxon>
    </lineage>
</organism>
<comment type="caution">
    <text evidence="1">The sequence shown here is derived from an EMBL/GenBank/DDBJ whole genome shotgun (WGS) entry which is preliminary data.</text>
</comment>
<dbReference type="EMBL" id="CM043015">
    <property type="protein sequence ID" value="KAI4471429.1"/>
    <property type="molecule type" value="Genomic_DNA"/>
</dbReference>
<gene>
    <name evidence="1" type="ORF">MML48_1g17257</name>
</gene>
<keyword evidence="2" id="KW-1185">Reference proteome</keyword>
<proteinExistence type="predicted"/>